<name>A0A6N6VLW4_9HYPH</name>
<dbReference type="RefSeq" id="WP_152215215.1">
    <property type="nucleotide sequence ID" value="NZ_JBAQYD010000262.1"/>
</dbReference>
<keyword evidence="2" id="KW-0732">Signal</keyword>
<evidence type="ECO:0008006" key="5">
    <source>
        <dbReference type="Google" id="ProtNLM"/>
    </source>
</evidence>
<dbReference type="Pfam" id="PF09608">
    <property type="entry name" value="Alph_Pro_TM"/>
    <property type="match status" value="1"/>
</dbReference>
<proteinExistence type="predicted"/>
<gene>
    <name evidence="3" type="ORF">F2P47_05715</name>
</gene>
<accession>A0A6N6VLW4</accession>
<evidence type="ECO:0000256" key="1">
    <source>
        <dbReference type="SAM" id="Phobius"/>
    </source>
</evidence>
<dbReference type="Proteomes" id="UP000468901">
    <property type="component" value="Unassembled WGS sequence"/>
</dbReference>
<evidence type="ECO:0000256" key="2">
    <source>
        <dbReference type="SAM" id="SignalP"/>
    </source>
</evidence>
<keyword evidence="4" id="KW-1185">Reference proteome</keyword>
<comment type="caution">
    <text evidence="3">The sequence shown here is derived from an EMBL/GenBank/DDBJ whole genome shotgun (WGS) entry which is preliminary data.</text>
</comment>
<keyword evidence="1" id="KW-1133">Transmembrane helix</keyword>
<feature type="signal peptide" evidence="2">
    <location>
        <begin position="1"/>
        <end position="24"/>
    </location>
</feature>
<dbReference type="InterPro" id="IPR019088">
    <property type="entry name" value="CHP02186-rel_TM"/>
</dbReference>
<organism evidence="3 4">
    <name type="scientific">Parvibaculum sedimenti</name>
    <dbReference type="NCBI Taxonomy" id="2608632"/>
    <lineage>
        <taxon>Bacteria</taxon>
        <taxon>Pseudomonadati</taxon>
        <taxon>Pseudomonadota</taxon>
        <taxon>Alphaproteobacteria</taxon>
        <taxon>Hyphomicrobiales</taxon>
        <taxon>Parvibaculaceae</taxon>
        <taxon>Parvibaculum</taxon>
    </lineage>
</organism>
<evidence type="ECO:0000313" key="4">
    <source>
        <dbReference type="Proteomes" id="UP000468901"/>
    </source>
</evidence>
<reference evidence="3 4" key="1">
    <citation type="submission" date="2019-09" db="EMBL/GenBank/DDBJ databases">
        <title>Parvibaculum sedimenti sp. nov., isolated from sediment.</title>
        <authorList>
            <person name="Wang Y."/>
        </authorList>
    </citation>
    <scope>NUCLEOTIDE SEQUENCE [LARGE SCALE GENOMIC DNA]</scope>
    <source>
        <strain evidence="3 4">HXT-9</strain>
    </source>
</reference>
<dbReference type="AlphaFoldDB" id="A0A6N6VLW4"/>
<protein>
    <recommendedName>
        <fullName evidence="5">TIGR02186 family protein</fullName>
    </recommendedName>
</protein>
<evidence type="ECO:0000313" key="3">
    <source>
        <dbReference type="EMBL" id="KAB7741243.1"/>
    </source>
</evidence>
<dbReference type="EMBL" id="WESC01000004">
    <property type="protein sequence ID" value="KAB7741243.1"/>
    <property type="molecule type" value="Genomic_DNA"/>
</dbReference>
<keyword evidence="1" id="KW-0812">Transmembrane</keyword>
<sequence length="265" mass="28798">MRMGALHKWAIAAFLALGTAPALADQLVTDLSEHKIAIRSNFTGTQILLFGAVEANTPGERALDRDVIVVVTGPSRAMTVRRKARIAGIWVNHDSLVFPRVPSYYAVASTRPLEVTAGIDILKREQIGIDNVDLGTPKAQAMDGREEILPPDDEASFIKALIRNKKREKLFISDPGGVTFLGQTLFRATVDIPANVPVGLYTATVFLLRDGQVVDAIASPLYIDKSGLERFIYRLAHAQPLFYGLVAVLGAALAGWLASALLRER</sequence>
<feature type="transmembrane region" description="Helical" evidence="1">
    <location>
        <begin position="241"/>
        <end position="262"/>
    </location>
</feature>
<feature type="chain" id="PRO_5027052840" description="TIGR02186 family protein" evidence="2">
    <location>
        <begin position="25"/>
        <end position="265"/>
    </location>
</feature>
<keyword evidence="1" id="KW-0472">Membrane</keyword>